<feature type="compositionally biased region" description="Low complexity" evidence="1">
    <location>
        <begin position="149"/>
        <end position="168"/>
    </location>
</feature>
<proteinExistence type="predicted"/>
<dbReference type="Proteomes" id="UP001281410">
    <property type="component" value="Unassembled WGS sequence"/>
</dbReference>
<dbReference type="AlphaFoldDB" id="A0AAE0E1P5"/>
<organism evidence="2 3">
    <name type="scientific">Dipteronia sinensis</name>
    <dbReference type="NCBI Taxonomy" id="43782"/>
    <lineage>
        <taxon>Eukaryota</taxon>
        <taxon>Viridiplantae</taxon>
        <taxon>Streptophyta</taxon>
        <taxon>Embryophyta</taxon>
        <taxon>Tracheophyta</taxon>
        <taxon>Spermatophyta</taxon>
        <taxon>Magnoliopsida</taxon>
        <taxon>eudicotyledons</taxon>
        <taxon>Gunneridae</taxon>
        <taxon>Pentapetalae</taxon>
        <taxon>rosids</taxon>
        <taxon>malvids</taxon>
        <taxon>Sapindales</taxon>
        <taxon>Sapindaceae</taxon>
        <taxon>Hippocastanoideae</taxon>
        <taxon>Acereae</taxon>
        <taxon>Dipteronia</taxon>
    </lineage>
</organism>
<dbReference type="PANTHER" id="PTHR31865:SF3">
    <property type="entry name" value="PHOSPHODIESTERASE EPSILON-1, PUTATIVE (DUF1685)-RELATED"/>
    <property type="match status" value="1"/>
</dbReference>
<dbReference type="InterPro" id="IPR012881">
    <property type="entry name" value="DUF1685"/>
</dbReference>
<evidence type="ECO:0000313" key="2">
    <source>
        <dbReference type="EMBL" id="KAK3200679.1"/>
    </source>
</evidence>
<keyword evidence="3" id="KW-1185">Reference proteome</keyword>
<evidence type="ECO:0000256" key="1">
    <source>
        <dbReference type="SAM" id="MobiDB-lite"/>
    </source>
</evidence>
<name>A0AAE0E1P5_9ROSI</name>
<feature type="compositionally biased region" description="Low complexity" evidence="1">
    <location>
        <begin position="13"/>
        <end position="29"/>
    </location>
</feature>
<comment type="caution">
    <text evidence="2">The sequence shown here is derived from an EMBL/GenBank/DDBJ whole genome shotgun (WGS) entry which is preliminary data.</text>
</comment>
<feature type="compositionally biased region" description="Basic and acidic residues" evidence="1">
    <location>
        <begin position="1"/>
        <end position="12"/>
    </location>
</feature>
<reference evidence="2" key="1">
    <citation type="journal article" date="2023" name="Plant J.">
        <title>Genome sequences and population genomics provide insights into the demographic history, inbreeding, and mutation load of two 'living fossil' tree species of Dipteronia.</title>
        <authorList>
            <person name="Feng Y."/>
            <person name="Comes H.P."/>
            <person name="Chen J."/>
            <person name="Zhu S."/>
            <person name="Lu R."/>
            <person name="Zhang X."/>
            <person name="Li P."/>
            <person name="Qiu J."/>
            <person name="Olsen K.M."/>
            <person name="Qiu Y."/>
        </authorList>
    </citation>
    <scope>NUCLEOTIDE SEQUENCE</scope>
    <source>
        <strain evidence="2">NBL</strain>
    </source>
</reference>
<gene>
    <name evidence="2" type="ORF">Dsin_024094</name>
</gene>
<evidence type="ECO:0000313" key="3">
    <source>
        <dbReference type="Proteomes" id="UP001281410"/>
    </source>
</evidence>
<sequence length="205" mass="23236">MDTDHKENEKETTLSLSSSSSSPTLTSSLDDSDSEDLQRMPLAPTLWKNKKRLSKQLSMCETPRDRAWERRRRQILLQERRRNGIHDHDHYHDQLDLTDEDLHELKGCIELGFGFNEEKGQQLCNTLPALDLYFAVNRQVSSPVSTPQSGRASTSSLGTRSSSFGSPRSESDAWKICSPGDNPQQVKTKLRHWAQAVACSVMQSY</sequence>
<dbReference type="PANTHER" id="PTHR31865">
    <property type="entry name" value="OSJNBA0071G03.3 PROTEIN"/>
    <property type="match status" value="1"/>
</dbReference>
<dbReference type="EMBL" id="JANJYJ010000007">
    <property type="protein sequence ID" value="KAK3200679.1"/>
    <property type="molecule type" value="Genomic_DNA"/>
</dbReference>
<feature type="region of interest" description="Disordered" evidence="1">
    <location>
        <begin position="142"/>
        <end position="175"/>
    </location>
</feature>
<accession>A0AAE0E1P5</accession>
<protein>
    <submittedName>
        <fullName evidence="2">Uncharacterized protein</fullName>
    </submittedName>
</protein>
<dbReference type="Pfam" id="PF07939">
    <property type="entry name" value="DUF1685"/>
    <property type="match status" value="1"/>
</dbReference>
<feature type="region of interest" description="Disordered" evidence="1">
    <location>
        <begin position="1"/>
        <end position="43"/>
    </location>
</feature>